<dbReference type="OrthoDB" id="1162882at2"/>
<accession>A0A554VNX0</accession>
<comment type="caution">
    <text evidence="1">The sequence shown here is derived from an EMBL/GenBank/DDBJ whole genome shotgun (WGS) entry which is preliminary data.</text>
</comment>
<protein>
    <submittedName>
        <fullName evidence="1">Uncharacterized protein</fullName>
    </submittedName>
</protein>
<sequence>MKISIISALCSALLVLFIGFEGYSQDIPKYDYLEVIVIQKANNSGRVKRIKVEEQTSLQGKQITIDKLEDLESTSDLLNYMNAANWEFVDRQSIVSEENDPVWMSYIFRKSK</sequence>
<dbReference type="AlphaFoldDB" id="A0A554VNX0"/>
<reference evidence="1 2" key="1">
    <citation type="submission" date="2019-07" db="EMBL/GenBank/DDBJ databases">
        <title>The draft genome sequence of Aquimarina algiphila M91.</title>
        <authorList>
            <person name="Meng X."/>
        </authorList>
    </citation>
    <scope>NUCLEOTIDE SEQUENCE [LARGE SCALE GENOMIC DNA]</scope>
    <source>
        <strain evidence="1 2">M91</strain>
    </source>
</reference>
<dbReference type="EMBL" id="VLNR01000009">
    <property type="protein sequence ID" value="TSE10081.1"/>
    <property type="molecule type" value="Genomic_DNA"/>
</dbReference>
<proteinExistence type="predicted"/>
<gene>
    <name evidence="1" type="ORF">FOF46_06025</name>
</gene>
<evidence type="ECO:0000313" key="2">
    <source>
        <dbReference type="Proteomes" id="UP000318833"/>
    </source>
</evidence>
<dbReference type="Proteomes" id="UP000318833">
    <property type="component" value="Unassembled WGS sequence"/>
</dbReference>
<organism evidence="1 2">
    <name type="scientific">Aquimarina algiphila</name>
    <dbReference type="NCBI Taxonomy" id="2047982"/>
    <lineage>
        <taxon>Bacteria</taxon>
        <taxon>Pseudomonadati</taxon>
        <taxon>Bacteroidota</taxon>
        <taxon>Flavobacteriia</taxon>
        <taxon>Flavobacteriales</taxon>
        <taxon>Flavobacteriaceae</taxon>
        <taxon>Aquimarina</taxon>
    </lineage>
</organism>
<name>A0A554VNX0_9FLAO</name>
<dbReference type="RefSeq" id="WP_109434426.1">
    <property type="nucleotide sequence ID" value="NZ_CANMIK010000009.1"/>
</dbReference>
<evidence type="ECO:0000313" key="1">
    <source>
        <dbReference type="EMBL" id="TSE10081.1"/>
    </source>
</evidence>
<keyword evidence="2" id="KW-1185">Reference proteome</keyword>